<dbReference type="Proteomes" id="UP001642464">
    <property type="component" value="Unassembled WGS sequence"/>
</dbReference>
<comment type="caution">
    <text evidence="1">The sequence shown here is derived from an EMBL/GenBank/DDBJ whole genome shotgun (WGS) entry which is preliminary data.</text>
</comment>
<dbReference type="PANTHER" id="PTHR30244">
    <property type="entry name" value="TRANSAMINASE"/>
    <property type="match status" value="1"/>
</dbReference>
<proteinExistence type="predicted"/>
<name>A0ABP0S944_9DINO</name>
<dbReference type="InterPro" id="IPR015422">
    <property type="entry name" value="PyrdxlP-dep_Trfase_small"/>
</dbReference>
<gene>
    <name evidence="1" type="ORF">SCF082_LOCUS50619</name>
</gene>
<accession>A0ABP0S944</accession>
<dbReference type="EMBL" id="CAXAMM010043173">
    <property type="protein sequence ID" value="CAK9108872.1"/>
    <property type="molecule type" value="Genomic_DNA"/>
</dbReference>
<reference evidence="1 2" key="1">
    <citation type="submission" date="2024-02" db="EMBL/GenBank/DDBJ databases">
        <authorList>
            <person name="Chen Y."/>
            <person name="Shah S."/>
            <person name="Dougan E. K."/>
            <person name="Thang M."/>
            <person name="Chan C."/>
        </authorList>
    </citation>
    <scope>NUCLEOTIDE SEQUENCE [LARGE SCALE GENOMIC DNA]</scope>
</reference>
<dbReference type="Gene3D" id="3.90.1150.10">
    <property type="entry name" value="Aspartate Aminotransferase, domain 1"/>
    <property type="match status" value="1"/>
</dbReference>
<sequence>MTILSPSDMDCTSSGLAGLMNQDSGSQQSLLSFLTFLQAKRVNPSKMHARWSVLLTRKALMFRDWGRIGNNSEDMSERFGHSVDGIEYDFKFLYGCVGWNMKACEMNAAFGLAQLKKLEHFKAIRRRNIARYCENLRKAQTRYVLPHEAHQYDWLAMPLLYHDRKGVLRYLESNEVQIRVFFAGNITRHPAYRHYLQAFPGADRVMKEGFLIGAHHGLELSDVDRVCELLIMISMLRGMATSCLGRLLSPRIAIL</sequence>
<dbReference type="InterPro" id="IPR015424">
    <property type="entry name" value="PyrdxlP-dep_Trfase"/>
</dbReference>
<dbReference type="PANTHER" id="PTHR30244:SF34">
    <property type="entry name" value="DTDP-4-AMINO-4,6-DIDEOXYGALACTOSE TRANSAMINASE"/>
    <property type="match status" value="1"/>
</dbReference>
<organism evidence="1 2">
    <name type="scientific">Durusdinium trenchii</name>
    <dbReference type="NCBI Taxonomy" id="1381693"/>
    <lineage>
        <taxon>Eukaryota</taxon>
        <taxon>Sar</taxon>
        <taxon>Alveolata</taxon>
        <taxon>Dinophyceae</taxon>
        <taxon>Suessiales</taxon>
        <taxon>Symbiodiniaceae</taxon>
        <taxon>Durusdinium</taxon>
    </lineage>
</organism>
<dbReference type="SUPFAM" id="SSF53383">
    <property type="entry name" value="PLP-dependent transferases"/>
    <property type="match status" value="1"/>
</dbReference>
<dbReference type="Pfam" id="PF01041">
    <property type="entry name" value="DegT_DnrJ_EryC1"/>
    <property type="match status" value="1"/>
</dbReference>
<dbReference type="InterPro" id="IPR000653">
    <property type="entry name" value="DegT/StrS_aminotransferase"/>
</dbReference>
<keyword evidence="2" id="KW-1185">Reference proteome</keyword>
<evidence type="ECO:0000313" key="2">
    <source>
        <dbReference type="Proteomes" id="UP001642464"/>
    </source>
</evidence>
<protein>
    <submittedName>
        <fullName evidence="1">Lipopolysaccharide biosynthesis protein RfbH</fullName>
    </submittedName>
</protein>
<evidence type="ECO:0000313" key="1">
    <source>
        <dbReference type="EMBL" id="CAK9108872.1"/>
    </source>
</evidence>